<dbReference type="InterPro" id="IPR003959">
    <property type="entry name" value="ATPase_AAA_core"/>
</dbReference>
<dbReference type="InterPro" id="IPR003593">
    <property type="entry name" value="AAA+_ATPase"/>
</dbReference>
<feature type="compositionally biased region" description="Basic and acidic residues" evidence="1">
    <location>
        <begin position="998"/>
        <end position="1010"/>
    </location>
</feature>
<dbReference type="GO" id="GO:0003677">
    <property type="term" value="F:DNA binding"/>
    <property type="evidence" value="ECO:0007669"/>
    <property type="project" value="TreeGrafter"/>
</dbReference>
<dbReference type="OrthoDB" id="2195431at2759"/>
<proteinExistence type="predicted"/>
<organism evidence="3 4">
    <name type="scientific">Ampelomyces quisqualis</name>
    <name type="common">Powdery mildew agent</name>
    <dbReference type="NCBI Taxonomy" id="50730"/>
    <lineage>
        <taxon>Eukaryota</taxon>
        <taxon>Fungi</taxon>
        <taxon>Dikarya</taxon>
        <taxon>Ascomycota</taxon>
        <taxon>Pezizomycotina</taxon>
        <taxon>Dothideomycetes</taxon>
        <taxon>Pleosporomycetidae</taxon>
        <taxon>Pleosporales</taxon>
        <taxon>Pleosporineae</taxon>
        <taxon>Phaeosphaeriaceae</taxon>
        <taxon>Ampelomyces</taxon>
    </lineage>
</organism>
<evidence type="ECO:0000259" key="2">
    <source>
        <dbReference type="SMART" id="SM00382"/>
    </source>
</evidence>
<dbReference type="GO" id="GO:0005634">
    <property type="term" value="C:nucleus"/>
    <property type="evidence" value="ECO:0007669"/>
    <property type="project" value="TreeGrafter"/>
</dbReference>
<dbReference type="Gene3D" id="3.40.50.300">
    <property type="entry name" value="P-loop containing nucleotide triphosphate hydrolases"/>
    <property type="match status" value="1"/>
</dbReference>
<dbReference type="SMART" id="SM00382">
    <property type="entry name" value="AAA"/>
    <property type="match status" value="1"/>
</dbReference>
<dbReference type="PANTHER" id="PTHR23389">
    <property type="entry name" value="CHROMOSOME TRANSMISSION FIDELITY FACTOR 18"/>
    <property type="match status" value="1"/>
</dbReference>
<feature type="domain" description="AAA+ ATPase" evidence="2">
    <location>
        <begin position="400"/>
        <end position="565"/>
    </location>
</feature>
<feature type="region of interest" description="Disordered" evidence="1">
    <location>
        <begin position="117"/>
        <end position="166"/>
    </location>
</feature>
<dbReference type="EMBL" id="ML979139">
    <property type="protein sequence ID" value="KAF1912917.1"/>
    <property type="molecule type" value="Genomic_DNA"/>
</dbReference>
<name>A0A6A5QFP2_AMPQU</name>
<feature type="region of interest" description="Disordered" evidence="1">
    <location>
        <begin position="803"/>
        <end position="826"/>
    </location>
</feature>
<feature type="compositionally biased region" description="Acidic residues" evidence="1">
    <location>
        <begin position="207"/>
        <end position="220"/>
    </location>
</feature>
<accession>A0A6A5QFP2</accession>
<gene>
    <name evidence="3" type="ORF">BDU57DRAFT_457163</name>
</gene>
<evidence type="ECO:0000313" key="3">
    <source>
        <dbReference type="EMBL" id="KAF1912917.1"/>
    </source>
</evidence>
<feature type="region of interest" description="Disordered" evidence="1">
    <location>
        <begin position="985"/>
        <end position="1010"/>
    </location>
</feature>
<keyword evidence="4" id="KW-1185">Reference proteome</keyword>
<dbReference type="GO" id="GO:0005524">
    <property type="term" value="F:ATP binding"/>
    <property type="evidence" value="ECO:0007669"/>
    <property type="project" value="InterPro"/>
</dbReference>
<evidence type="ECO:0000256" key="1">
    <source>
        <dbReference type="SAM" id="MobiDB-lite"/>
    </source>
</evidence>
<feature type="compositionally biased region" description="Polar residues" evidence="1">
    <location>
        <begin position="317"/>
        <end position="327"/>
    </location>
</feature>
<dbReference type="PANTHER" id="PTHR23389:SF3">
    <property type="entry name" value="CHROMOSOME TRANSMISSION FIDELITY PROTEIN 18 HOMOLOG"/>
    <property type="match status" value="1"/>
</dbReference>
<protein>
    <recommendedName>
        <fullName evidence="2">AAA+ ATPase domain-containing protein</fullName>
    </recommendedName>
</protein>
<dbReference type="SUPFAM" id="SSF52540">
    <property type="entry name" value="P-loop containing nucleoside triphosphate hydrolases"/>
    <property type="match status" value="1"/>
</dbReference>
<reference evidence="3" key="1">
    <citation type="journal article" date="2020" name="Stud. Mycol.">
        <title>101 Dothideomycetes genomes: a test case for predicting lifestyles and emergence of pathogens.</title>
        <authorList>
            <person name="Haridas S."/>
            <person name="Albert R."/>
            <person name="Binder M."/>
            <person name="Bloem J."/>
            <person name="Labutti K."/>
            <person name="Salamov A."/>
            <person name="Andreopoulos B."/>
            <person name="Baker S."/>
            <person name="Barry K."/>
            <person name="Bills G."/>
            <person name="Bluhm B."/>
            <person name="Cannon C."/>
            <person name="Castanera R."/>
            <person name="Culley D."/>
            <person name="Daum C."/>
            <person name="Ezra D."/>
            <person name="Gonzalez J."/>
            <person name="Henrissat B."/>
            <person name="Kuo A."/>
            <person name="Liang C."/>
            <person name="Lipzen A."/>
            <person name="Lutzoni F."/>
            <person name="Magnuson J."/>
            <person name="Mondo S."/>
            <person name="Nolan M."/>
            <person name="Ohm R."/>
            <person name="Pangilinan J."/>
            <person name="Park H.-J."/>
            <person name="Ramirez L."/>
            <person name="Alfaro M."/>
            <person name="Sun H."/>
            <person name="Tritt A."/>
            <person name="Yoshinaga Y."/>
            <person name="Zwiers L.-H."/>
            <person name="Turgeon B."/>
            <person name="Goodwin S."/>
            <person name="Spatafora J."/>
            <person name="Crous P."/>
            <person name="Grigoriev I."/>
        </authorList>
    </citation>
    <scope>NUCLEOTIDE SEQUENCE</scope>
    <source>
        <strain evidence="3">HMLAC05119</strain>
    </source>
</reference>
<sequence>MSSYSSGIPSSFDPALFFSELDCSQDAPPSVSYSDDFDALQQCIAEATSKKTSEGVVIQHRAWKLTDVFRSEGEVLIDTPAKHRTRSPVRRSPTDSFIEARIYPSSPPTYAMPLISSPVAYPPSSLPRALSPKKRKRSEDDREPLKHVQNNNAVRKVGGFLDDSDDEDDIAALKEHTMKRRAMDIIRDLPSIPDGFADNTPPASQDEVVDPESVPVDDLDNYSFASRSQSPVKRPTTAEAPPTSAQPTKGIVARTCSGKALYIPKKAKKEVLSYEELIASRSVAEVGKARKSYYGLNIHDLMDEAKLQDVQKAARSLQCTDEPSQPSIERPTDKHGKASRTLMWTEKYRAKKFTDLVGDERTHRSVLRWLKAWDPIVFPGSVKQKPKATKKDFGDEEQRHRKILLLTGPPGLGKTTLAHVCARQAGYEVQEINASDERSRDVVKGRIRDMVGTENVRGVHTNTANGKVRKAGKPVCVVVDEVDGVVGGSGGGGEGGFVKALIDLINLDEKNSKMTGQPSPTGTNKKRKGDKFRLLRPLILICNDLYHPSLRPLRLSSMAEIVRIRQPALNMVVTRMQDIFTKEGIQCDSDGVRRLCEATWGVSTKKEGGTGSGTGEGDIRGVMVVCEWVAGRLRSAHGTKSKEKPHLSRKWIEDNFINDLRHGGGSARSLGRGGAKDVVERVFKEGAGFPKQAETTDVKTAAARAKAGVIGVAEGAKRRAMDRLREMVDTSGDCDRIVTDCFTAYPEKPFQDDTLLSKPSAAYEWLHFHDTINSAVHGSQEWELSPYLSNAVLAFHSLFASPRQQSSNPTADPDAQPTPFSGPGSNFAAAEQLKASRSQLMALQSTLSLHLTRIFRSPEEMALELIPYTLRMLSPDVKPVIVNTGASGSKSFASATVRKASEKVLVKKSVEAMAATGIRFEKSRIEIDDVANRSAGFIWRMEPPIDAMGNFETLAGKKEEKVRYAVRSVLEQEWRIESARIDADNRKRRGGQTDADVVDERKEEKTTEEKVAEANSRAVKRDFFGRVIKEKPLLEGEERKKKVENKGGDEGRIWVSFNEGYSNAVRKPLTMDELLRGL</sequence>
<feature type="region of interest" description="Disordered" evidence="1">
    <location>
        <begin position="192"/>
        <end position="251"/>
    </location>
</feature>
<dbReference type="CDD" id="cd00009">
    <property type="entry name" value="AAA"/>
    <property type="match status" value="1"/>
</dbReference>
<feature type="compositionally biased region" description="Basic and acidic residues" evidence="1">
    <location>
        <begin position="137"/>
        <end position="146"/>
    </location>
</feature>
<dbReference type="Proteomes" id="UP000800096">
    <property type="component" value="Unassembled WGS sequence"/>
</dbReference>
<evidence type="ECO:0000313" key="4">
    <source>
        <dbReference type="Proteomes" id="UP000800096"/>
    </source>
</evidence>
<dbReference type="GO" id="GO:0016887">
    <property type="term" value="F:ATP hydrolysis activity"/>
    <property type="evidence" value="ECO:0007669"/>
    <property type="project" value="InterPro"/>
</dbReference>
<feature type="region of interest" description="Disordered" evidence="1">
    <location>
        <begin position="317"/>
        <end position="338"/>
    </location>
</feature>
<dbReference type="AlphaFoldDB" id="A0A6A5QFP2"/>
<dbReference type="InterPro" id="IPR027417">
    <property type="entry name" value="P-loop_NTPase"/>
</dbReference>
<dbReference type="Pfam" id="PF00004">
    <property type="entry name" value="AAA"/>
    <property type="match status" value="1"/>
</dbReference>